<dbReference type="Proteomes" id="UP000013131">
    <property type="component" value="Unassembled WGS sequence"/>
</dbReference>
<dbReference type="eggNOG" id="ENOG5032FG3">
    <property type="taxonomic scope" value="Bacteria"/>
</dbReference>
<gene>
    <name evidence="1" type="ORF">MAU_1690</name>
</gene>
<evidence type="ECO:0000313" key="1">
    <source>
        <dbReference type="EMBL" id="ENY69128.1"/>
    </source>
</evidence>
<dbReference type="STRING" id="1188233.MAU_1690"/>
<keyword evidence="2" id="KW-1185">Reference proteome</keyword>
<dbReference type="AlphaFoldDB" id="N9VBS6"/>
<dbReference type="PATRIC" id="fig|1188233.3.peg.170"/>
<dbReference type="OrthoDB" id="399382at2"/>
<dbReference type="EMBL" id="AORI01000005">
    <property type="protein sequence ID" value="ENY69128.1"/>
    <property type="molecule type" value="Genomic_DNA"/>
</dbReference>
<name>N9VBS6_9BACT</name>
<protein>
    <submittedName>
        <fullName evidence="1">Uncharacterized protein</fullName>
    </submittedName>
</protein>
<organism evidence="1 2">
    <name type="scientific">Metamycoplasma auris 15026</name>
    <dbReference type="NCBI Taxonomy" id="1188233"/>
    <lineage>
        <taxon>Bacteria</taxon>
        <taxon>Bacillati</taxon>
        <taxon>Mycoplasmatota</taxon>
        <taxon>Mycoplasmoidales</taxon>
        <taxon>Metamycoplasmataceae</taxon>
        <taxon>Metamycoplasma</taxon>
    </lineage>
</organism>
<dbReference type="NCBIfam" id="NF045879">
    <property type="entry name" value="ICE_Mbov_0392"/>
    <property type="match status" value="1"/>
</dbReference>
<evidence type="ECO:0000313" key="2">
    <source>
        <dbReference type="Proteomes" id="UP000013131"/>
    </source>
</evidence>
<dbReference type="RefSeq" id="WP_004423682.1">
    <property type="nucleotide sequence ID" value="NZ_AORI01000005.1"/>
</dbReference>
<reference evidence="1 2" key="1">
    <citation type="journal article" date="2013" name="Genome Announc.">
        <title>Draft Genome Sequences of Mycoplasma auris and Mycoplasma yeatsii, Two Species of the Ear Canal of Caprinae.</title>
        <authorList>
            <person name="Dordet-Frisoni E."/>
            <person name="Baranowski E."/>
            <person name="Barre A."/>
            <person name="Blanchard A."/>
            <person name="Breton M."/>
            <person name="Couture C."/>
            <person name="Dupuy V."/>
            <person name="Gaurivaud P."/>
            <person name="Jacob D."/>
            <person name="Lemaitre C."/>
            <person name="Manso-Silvan L."/>
            <person name="Nikolski M."/>
            <person name="Nouvel L.X."/>
            <person name="Poumarat F."/>
            <person name="Sirand-Pugnet P."/>
            <person name="Thebault P."/>
            <person name="Theil S."/>
            <person name="Thiaucourt F."/>
            <person name="Citti C."/>
            <person name="Tardy F."/>
        </authorList>
    </citation>
    <scope>NUCLEOTIDE SEQUENCE [LARGE SCALE GENOMIC DNA]</scope>
    <source>
        <strain evidence="1 2">15026</strain>
    </source>
</reference>
<proteinExistence type="predicted"/>
<sequence>MKNRLKHSINNLFYETDFADIEKYINDISNIASSKETEPGRAFYVDMLEKIFLKLEDFNDRFKIKVIEWLATNPDLDEIISLYYMTCDVYKHGAIYNDLTDDFFEKEDIHSFKHLWEEMDSDLRTNGIDANIYLLKDLLEVQDTRNYVKLDGYNRGVEIDDIEKEFHDWVSDQEIEYLLSYYPFSVDDYLDDPDVMDC</sequence>
<comment type="caution">
    <text evidence="1">The sequence shown here is derived from an EMBL/GenBank/DDBJ whole genome shotgun (WGS) entry which is preliminary data.</text>
</comment>
<accession>N9VBS6</accession>